<keyword evidence="3 7" id="KW-1003">Cell membrane</keyword>
<dbReference type="GO" id="GO:0007165">
    <property type="term" value="P:signal transduction"/>
    <property type="evidence" value="ECO:0007669"/>
    <property type="project" value="UniProtKB-KW"/>
</dbReference>
<feature type="non-terminal residue" evidence="9">
    <location>
        <position position="1"/>
    </location>
</feature>
<keyword evidence="7" id="KW-0675">Receptor</keyword>
<reference evidence="9" key="1">
    <citation type="submission" date="2020-03" db="EMBL/GenBank/DDBJ databases">
        <title>Relaxed selection underlies rapid genomic changes in the transitions from sociality to social parasitism in ants.</title>
        <authorList>
            <person name="Bi X."/>
        </authorList>
    </citation>
    <scope>NUCLEOTIDE SEQUENCE</scope>
    <source>
        <strain evidence="9">BGI-DK2014a</strain>
        <tissue evidence="9">Whole body</tissue>
    </source>
</reference>
<dbReference type="Pfam" id="PF13879">
    <property type="entry name" value="Hmw_CFAP97"/>
    <property type="match status" value="1"/>
</dbReference>
<organism evidence="9 10">
    <name type="scientific">Acromyrmex charruanus</name>
    <dbReference type="NCBI Taxonomy" id="2715315"/>
    <lineage>
        <taxon>Eukaryota</taxon>
        <taxon>Metazoa</taxon>
        <taxon>Ecdysozoa</taxon>
        <taxon>Arthropoda</taxon>
        <taxon>Hexapoda</taxon>
        <taxon>Insecta</taxon>
        <taxon>Pterygota</taxon>
        <taxon>Neoptera</taxon>
        <taxon>Endopterygota</taxon>
        <taxon>Hymenoptera</taxon>
        <taxon>Apocrita</taxon>
        <taxon>Aculeata</taxon>
        <taxon>Formicoidea</taxon>
        <taxon>Formicidae</taxon>
        <taxon>Myrmicinae</taxon>
        <taxon>Acromyrmex</taxon>
    </lineage>
</organism>
<dbReference type="InterPro" id="IPR029000">
    <property type="entry name" value="Cyclophilin-like_dom_sf"/>
</dbReference>
<keyword evidence="4 7" id="KW-0812">Transmembrane</keyword>
<comment type="caution">
    <text evidence="7">Lacks conserved residue(s) required for the propagation of feature annotation.</text>
</comment>
<dbReference type="InterPro" id="IPR013604">
    <property type="entry name" value="7TM_chemorcpt"/>
</dbReference>
<dbReference type="PROSITE" id="PS50072">
    <property type="entry name" value="CSA_PPIASE_2"/>
    <property type="match status" value="1"/>
</dbReference>
<dbReference type="InterPro" id="IPR029488">
    <property type="entry name" value="Hmw/CFAP97"/>
</dbReference>
<dbReference type="PANTHER" id="PTHR11071">
    <property type="entry name" value="PEPTIDYL-PROLYL CIS-TRANS ISOMERASE"/>
    <property type="match status" value="1"/>
</dbReference>
<feature type="transmembrane region" description="Helical" evidence="7">
    <location>
        <begin position="33"/>
        <end position="52"/>
    </location>
</feature>
<gene>
    <name evidence="9" type="primary">Ppia</name>
    <name evidence="9" type="ORF">G6Z76_0002183</name>
</gene>
<evidence type="ECO:0000259" key="8">
    <source>
        <dbReference type="PROSITE" id="PS50072"/>
    </source>
</evidence>
<dbReference type="InterPro" id="IPR002130">
    <property type="entry name" value="Cyclophilin-type_PPIase_dom"/>
</dbReference>
<dbReference type="GO" id="GO:0003755">
    <property type="term" value="F:peptidyl-prolyl cis-trans isomerase activity"/>
    <property type="evidence" value="ECO:0007669"/>
    <property type="project" value="InterPro"/>
</dbReference>
<keyword evidence="6 7" id="KW-0472">Membrane</keyword>
<evidence type="ECO:0000313" key="10">
    <source>
        <dbReference type="Proteomes" id="UP000669903"/>
    </source>
</evidence>
<dbReference type="AlphaFoldDB" id="A0A836K192"/>
<dbReference type="Pfam" id="PF08395">
    <property type="entry name" value="7tm_7"/>
    <property type="match status" value="1"/>
</dbReference>
<comment type="similarity">
    <text evidence="7">Belongs to the insect chemoreceptor superfamily. Gustatory receptor (GR) family.</text>
</comment>
<dbReference type="EMBL" id="JAANIC010004024">
    <property type="protein sequence ID" value="KAG5336448.1"/>
    <property type="molecule type" value="Genomic_DNA"/>
</dbReference>
<evidence type="ECO:0000256" key="2">
    <source>
        <dbReference type="ARBA" id="ARBA00008315"/>
    </source>
</evidence>
<accession>A0A836K192</accession>
<dbReference type="GO" id="GO:0050909">
    <property type="term" value="P:sensory perception of taste"/>
    <property type="evidence" value="ECO:0007669"/>
    <property type="project" value="InterPro"/>
</dbReference>
<comment type="caution">
    <text evidence="9">The sequence shown here is derived from an EMBL/GenBank/DDBJ whole genome shotgun (WGS) entry which is preliminary data.</text>
</comment>
<dbReference type="GO" id="GO:0016018">
    <property type="term" value="F:cyclosporin A binding"/>
    <property type="evidence" value="ECO:0007669"/>
    <property type="project" value="TreeGrafter"/>
</dbReference>
<evidence type="ECO:0000313" key="9">
    <source>
        <dbReference type="EMBL" id="KAG5336448.1"/>
    </source>
</evidence>
<dbReference type="Pfam" id="PF00160">
    <property type="entry name" value="Pro_isomerase"/>
    <property type="match status" value="1"/>
</dbReference>
<name>A0A836K192_9HYME</name>
<comment type="subcellular location">
    <subcellularLocation>
        <location evidence="1 7">Cell membrane</location>
        <topology evidence="1 7">Multi-pass membrane protein</topology>
    </subcellularLocation>
</comment>
<keyword evidence="7" id="KW-0807">Transducer</keyword>
<evidence type="ECO:0000256" key="5">
    <source>
        <dbReference type="ARBA" id="ARBA00022989"/>
    </source>
</evidence>
<keyword evidence="10" id="KW-1185">Reference proteome</keyword>
<keyword evidence="9" id="KW-0413">Isomerase</keyword>
<comment type="function">
    <text evidence="7">Gustatory receptor which mediates acceptance or avoidance behavior, depending on its substrates.</text>
</comment>
<feature type="transmembrane region" description="Helical" evidence="7">
    <location>
        <begin position="227"/>
        <end position="246"/>
    </location>
</feature>
<feature type="non-terminal residue" evidence="9">
    <location>
        <position position="632"/>
    </location>
</feature>
<feature type="domain" description="PPIase cyclophilin-type" evidence="8">
    <location>
        <begin position="462"/>
        <end position="619"/>
    </location>
</feature>
<evidence type="ECO:0000256" key="6">
    <source>
        <dbReference type="ARBA" id="ARBA00023136"/>
    </source>
</evidence>
<dbReference type="PRINTS" id="PR00153">
    <property type="entry name" value="CSAPPISMRASE"/>
</dbReference>
<evidence type="ECO:0000256" key="7">
    <source>
        <dbReference type="RuleBase" id="RU363108"/>
    </source>
</evidence>
<dbReference type="PANTHER" id="PTHR11071:SF561">
    <property type="entry name" value="PEPTIDYL-PROLYL CIS-TRANS ISOMERASE D-RELATED"/>
    <property type="match status" value="1"/>
</dbReference>
<dbReference type="GO" id="GO:0005886">
    <property type="term" value="C:plasma membrane"/>
    <property type="evidence" value="ECO:0007669"/>
    <property type="project" value="UniProtKB-SubCell"/>
</dbReference>
<protein>
    <recommendedName>
        <fullName evidence="7">Gustatory receptor</fullName>
    </recommendedName>
</protein>
<comment type="similarity">
    <text evidence="2">Belongs to the CFAP97 family.</text>
</comment>
<dbReference type="Gene3D" id="2.40.100.10">
    <property type="entry name" value="Cyclophilin-like"/>
    <property type="match status" value="1"/>
</dbReference>
<evidence type="ECO:0000256" key="4">
    <source>
        <dbReference type="ARBA" id="ARBA00022692"/>
    </source>
</evidence>
<dbReference type="GO" id="GO:0006457">
    <property type="term" value="P:protein folding"/>
    <property type="evidence" value="ECO:0007669"/>
    <property type="project" value="TreeGrafter"/>
</dbReference>
<proteinExistence type="inferred from homology"/>
<keyword evidence="5 7" id="KW-1133">Transmembrane helix</keyword>
<sequence>MTESIRTVLSPLLLISSLCGLRIIEISAGYPKLWVSLLYIPLLWSIYCFFVIDKGISFIPDESADYIIYVSLNIFTVLLSIFLGIYYNKKFRNCLKKLDVVDNTLRKLGTTTDYQKLNKRTIYLGLKFDQVNKHLHKLTTENICGIKRAWESPMLHSQRRQLPSSKHMTWIIIHLHLELQKISHEINSIFEIQMTWKIICYFGFIAEFFRELFTAIFIRYYVTNKRILIITIIILWLSWYISRIVLINYMCERVNAKANATGNVICKILYFSCDVEIRENILQFLLQVTQAPLKFCGLRLFKFGYKFLYKVKPHHVHIVSKIDNKPPHFNTFVYFKIHDLLQDAVRVKEIDRENIKLLEKINIIHRLGGSVNCWAPDVKYKSKFEDQERRNNIIMKDNKLILKKICQAESQYPTRAFMRKWKRMHEAVEHHARYISIIKKLSTVLDIQKQLAEKSQTKCFFDIGVKEENQKLGRIVFELYDSIAPRTCENFAAFCHGVNGLSYKYTPFHRIVSGYLCQGGDVTKFNGTGGTSIYGDSFDKESSNLRHTGPGILSTCDNDNDSETDSKFNLTFKCLRTLNGNKTVFGRVIDGMNNIYKIEGFGTKTGKPMKSVIVLNCGILSTKRAYEVPSML</sequence>
<dbReference type="SUPFAM" id="SSF50891">
    <property type="entry name" value="Cyclophilin-like"/>
    <property type="match status" value="1"/>
</dbReference>
<feature type="transmembrane region" description="Helical" evidence="7">
    <location>
        <begin position="6"/>
        <end position="24"/>
    </location>
</feature>
<dbReference type="Proteomes" id="UP000669903">
    <property type="component" value="Unassembled WGS sequence"/>
</dbReference>
<dbReference type="GO" id="GO:0005737">
    <property type="term" value="C:cytoplasm"/>
    <property type="evidence" value="ECO:0007669"/>
    <property type="project" value="TreeGrafter"/>
</dbReference>
<evidence type="ECO:0000256" key="3">
    <source>
        <dbReference type="ARBA" id="ARBA00022475"/>
    </source>
</evidence>
<evidence type="ECO:0000256" key="1">
    <source>
        <dbReference type="ARBA" id="ARBA00004651"/>
    </source>
</evidence>
<feature type="transmembrane region" description="Helical" evidence="7">
    <location>
        <begin position="67"/>
        <end position="87"/>
    </location>
</feature>